<reference evidence="2 3" key="1">
    <citation type="submission" date="2024-01" db="EMBL/GenBank/DDBJ databases">
        <title>The complete chloroplast genome sequence of Lithospermum erythrorhizon: insights into the phylogenetic relationship among Boraginaceae species and the maternal lineages of purple gromwells.</title>
        <authorList>
            <person name="Okada T."/>
            <person name="Watanabe K."/>
        </authorList>
    </citation>
    <scope>NUCLEOTIDE SEQUENCE [LARGE SCALE GENOMIC DNA]</scope>
</reference>
<name>A0AAV3R3I3_LITER</name>
<proteinExistence type="predicted"/>
<accession>A0AAV3R3I3</accession>
<dbReference type="EMBL" id="BAABME010006919">
    <property type="protein sequence ID" value="GAA0169640.1"/>
    <property type="molecule type" value="Genomic_DNA"/>
</dbReference>
<dbReference type="Proteomes" id="UP001454036">
    <property type="component" value="Unassembled WGS sequence"/>
</dbReference>
<feature type="signal peptide" evidence="1">
    <location>
        <begin position="1"/>
        <end position="18"/>
    </location>
</feature>
<evidence type="ECO:0000313" key="2">
    <source>
        <dbReference type="EMBL" id="GAA0169640.1"/>
    </source>
</evidence>
<evidence type="ECO:0000256" key="1">
    <source>
        <dbReference type="SAM" id="SignalP"/>
    </source>
</evidence>
<protein>
    <submittedName>
        <fullName evidence="2">Uncharacterized protein</fullName>
    </submittedName>
</protein>
<gene>
    <name evidence="2" type="ORF">LIER_24078</name>
</gene>
<dbReference type="AlphaFoldDB" id="A0AAV3R3I3"/>
<feature type="chain" id="PRO_5043337936" evidence="1">
    <location>
        <begin position="19"/>
        <end position="82"/>
    </location>
</feature>
<keyword evidence="1" id="KW-0732">Signal</keyword>
<sequence length="82" mass="9014">MMLLEHLGLLTFLGTHLHLDTHDSAPLKQVKDALHLLPAAFLPSIARRGMCSLSFKLNNPYLRNSPEELVKLASTAASHGNQ</sequence>
<keyword evidence="3" id="KW-1185">Reference proteome</keyword>
<evidence type="ECO:0000313" key="3">
    <source>
        <dbReference type="Proteomes" id="UP001454036"/>
    </source>
</evidence>
<comment type="caution">
    <text evidence="2">The sequence shown here is derived from an EMBL/GenBank/DDBJ whole genome shotgun (WGS) entry which is preliminary data.</text>
</comment>
<organism evidence="2 3">
    <name type="scientific">Lithospermum erythrorhizon</name>
    <name type="common">Purple gromwell</name>
    <name type="synonym">Lithospermum officinale var. erythrorhizon</name>
    <dbReference type="NCBI Taxonomy" id="34254"/>
    <lineage>
        <taxon>Eukaryota</taxon>
        <taxon>Viridiplantae</taxon>
        <taxon>Streptophyta</taxon>
        <taxon>Embryophyta</taxon>
        <taxon>Tracheophyta</taxon>
        <taxon>Spermatophyta</taxon>
        <taxon>Magnoliopsida</taxon>
        <taxon>eudicotyledons</taxon>
        <taxon>Gunneridae</taxon>
        <taxon>Pentapetalae</taxon>
        <taxon>asterids</taxon>
        <taxon>lamiids</taxon>
        <taxon>Boraginales</taxon>
        <taxon>Boraginaceae</taxon>
        <taxon>Boraginoideae</taxon>
        <taxon>Lithospermeae</taxon>
        <taxon>Lithospermum</taxon>
    </lineage>
</organism>